<sequence length="402" mass="44667">MRNSPLPVATNRLKLYSIIASIIATVFVSTWCATDSNIINIQGTSERANRGNLTHYNISYCNPTIPSAPGGRVTRLQTAGQCFNIYPQKNCTGWFIRTDVFPEGHQEPKTFQWLGEDLIEKDLHIGSLIHSTGNNSTVHVDGDGCFLIPQNTWGPVGVKIRGDGWDDGNECIELHALPSCAGERIQLRPGYLGLSDLTIWKLFPMKALALSRCGAFCHKSVPHVNPNPVGTREKNVVTFYDYTGYYGHATHVNLSGGCVTLDNEDGKYLSIRTYGQCVVLYGSQGCQETEEFHVFQTERKSRDYYVQKLLTHTIPYYPKSVQLCGKEVADRDNCDAGESCLTFSSTFILWGIILLSFLGMVLISLAALGGVLIYRFFEQHTRQDSNTALLDVVFRSEGLNAV</sequence>
<keyword evidence="3" id="KW-1185">Reference proteome</keyword>
<dbReference type="AlphaFoldDB" id="A0A226D3G9"/>
<evidence type="ECO:0000313" key="3">
    <source>
        <dbReference type="Proteomes" id="UP000198287"/>
    </source>
</evidence>
<organism evidence="2 3">
    <name type="scientific">Folsomia candida</name>
    <name type="common">Springtail</name>
    <dbReference type="NCBI Taxonomy" id="158441"/>
    <lineage>
        <taxon>Eukaryota</taxon>
        <taxon>Metazoa</taxon>
        <taxon>Ecdysozoa</taxon>
        <taxon>Arthropoda</taxon>
        <taxon>Hexapoda</taxon>
        <taxon>Collembola</taxon>
        <taxon>Entomobryomorpha</taxon>
        <taxon>Isotomoidea</taxon>
        <taxon>Isotomidae</taxon>
        <taxon>Proisotominae</taxon>
        <taxon>Folsomia</taxon>
    </lineage>
</organism>
<keyword evidence="1" id="KW-0472">Membrane</keyword>
<gene>
    <name evidence="2" type="ORF">Fcan01_25824</name>
</gene>
<keyword evidence="1" id="KW-1133">Transmembrane helix</keyword>
<feature type="transmembrane region" description="Helical" evidence="1">
    <location>
        <begin position="12"/>
        <end position="31"/>
    </location>
</feature>
<proteinExistence type="predicted"/>
<dbReference type="Proteomes" id="UP000198287">
    <property type="component" value="Unassembled WGS sequence"/>
</dbReference>
<accession>A0A226D3G9</accession>
<protein>
    <submittedName>
        <fullName evidence="2">Uncharacterized protein</fullName>
    </submittedName>
</protein>
<dbReference type="EMBL" id="LNIX01000039">
    <property type="protein sequence ID" value="OXA39414.1"/>
    <property type="molecule type" value="Genomic_DNA"/>
</dbReference>
<keyword evidence="1" id="KW-0812">Transmembrane</keyword>
<evidence type="ECO:0000313" key="2">
    <source>
        <dbReference type="EMBL" id="OXA39414.1"/>
    </source>
</evidence>
<name>A0A226D3G9_FOLCA</name>
<evidence type="ECO:0000256" key="1">
    <source>
        <dbReference type="SAM" id="Phobius"/>
    </source>
</evidence>
<comment type="caution">
    <text evidence="2">The sequence shown here is derived from an EMBL/GenBank/DDBJ whole genome shotgun (WGS) entry which is preliminary data.</text>
</comment>
<feature type="transmembrane region" description="Helical" evidence="1">
    <location>
        <begin position="347"/>
        <end position="374"/>
    </location>
</feature>
<reference evidence="2 3" key="1">
    <citation type="submission" date="2015-12" db="EMBL/GenBank/DDBJ databases">
        <title>The genome of Folsomia candida.</title>
        <authorList>
            <person name="Faddeeva A."/>
            <person name="Derks M.F."/>
            <person name="Anvar Y."/>
            <person name="Smit S."/>
            <person name="Van Straalen N."/>
            <person name="Roelofs D."/>
        </authorList>
    </citation>
    <scope>NUCLEOTIDE SEQUENCE [LARGE SCALE GENOMIC DNA]</scope>
    <source>
        <strain evidence="2 3">VU population</strain>
        <tissue evidence="2">Whole body</tissue>
    </source>
</reference>